<dbReference type="Pfam" id="PF01323">
    <property type="entry name" value="DSBA"/>
    <property type="match status" value="1"/>
</dbReference>
<dbReference type="RefSeq" id="WP_138663346.1">
    <property type="nucleotide sequence ID" value="NZ_VANS01000005.1"/>
</dbReference>
<evidence type="ECO:0000313" key="2">
    <source>
        <dbReference type="EMBL" id="TMM50774.1"/>
    </source>
</evidence>
<dbReference type="Gene3D" id="3.40.30.10">
    <property type="entry name" value="Glutaredoxin"/>
    <property type="match status" value="1"/>
</dbReference>
<protein>
    <submittedName>
        <fullName evidence="2">DsbA family oxidoreductase</fullName>
    </submittedName>
</protein>
<evidence type="ECO:0000259" key="1">
    <source>
        <dbReference type="Pfam" id="PF01323"/>
    </source>
</evidence>
<dbReference type="InterPro" id="IPR001853">
    <property type="entry name" value="DSBA-like_thioredoxin_dom"/>
</dbReference>
<dbReference type="EMBL" id="VANS01000005">
    <property type="protein sequence ID" value="TMM50774.1"/>
    <property type="molecule type" value="Genomic_DNA"/>
</dbReference>
<evidence type="ECO:0000313" key="3">
    <source>
        <dbReference type="Proteomes" id="UP000309550"/>
    </source>
</evidence>
<dbReference type="InterPro" id="IPR036249">
    <property type="entry name" value="Thioredoxin-like_sf"/>
</dbReference>
<gene>
    <name evidence="2" type="ORF">FDT80_16065</name>
</gene>
<dbReference type="PANTHER" id="PTHR13887">
    <property type="entry name" value="GLUTATHIONE S-TRANSFERASE KAPPA"/>
    <property type="match status" value="1"/>
</dbReference>
<dbReference type="PANTHER" id="PTHR13887:SF41">
    <property type="entry name" value="THIOREDOXIN SUPERFAMILY PROTEIN"/>
    <property type="match status" value="1"/>
</dbReference>
<dbReference type="OrthoDB" id="9799122at2"/>
<dbReference type="GO" id="GO:0016491">
    <property type="term" value="F:oxidoreductase activity"/>
    <property type="evidence" value="ECO:0007669"/>
    <property type="project" value="InterPro"/>
</dbReference>
<comment type="caution">
    <text evidence="2">The sequence shown here is derived from an EMBL/GenBank/DDBJ whole genome shotgun (WGS) entry which is preliminary data.</text>
</comment>
<keyword evidence="3" id="KW-1185">Reference proteome</keyword>
<dbReference type="CDD" id="cd03024">
    <property type="entry name" value="DsbA_FrnE"/>
    <property type="match status" value="1"/>
</dbReference>
<reference evidence="2 3" key="1">
    <citation type="submission" date="2019-05" db="EMBL/GenBank/DDBJ databases">
        <title>Sulfitobacter sabulilitoris sp. nov., isolated from a marine sand.</title>
        <authorList>
            <person name="Yoon J.-H."/>
        </authorList>
    </citation>
    <scope>NUCLEOTIDE SEQUENCE [LARGE SCALE GENOMIC DNA]</scope>
    <source>
        <strain evidence="2 3">HSMS-29</strain>
    </source>
</reference>
<dbReference type="SUPFAM" id="SSF52833">
    <property type="entry name" value="Thioredoxin-like"/>
    <property type="match status" value="1"/>
</dbReference>
<dbReference type="AlphaFoldDB" id="A0A5S3PAY1"/>
<feature type="domain" description="DSBA-like thioredoxin" evidence="1">
    <location>
        <begin position="16"/>
        <end position="216"/>
    </location>
</feature>
<organism evidence="2 3">
    <name type="scientific">Sulfitobacter sabulilitoris</name>
    <dbReference type="NCBI Taxonomy" id="2562655"/>
    <lineage>
        <taxon>Bacteria</taxon>
        <taxon>Pseudomonadati</taxon>
        <taxon>Pseudomonadota</taxon>
        <taxon>Alphaproteobacteria</taxon>
        <taxon>Rhodobacterales</taxon>
        <taxon>Roseobacteraceae</taxon>
        <taxon>Sulfitobacter</taxon>
    </lineage>
</organism>
<name>A0A5S3PAY1_9RHOB</name>
<proteinExistence type="predicted"/>
<accession>A0A5S3PAY1</accession>
<dbReference type="Proteomes" id="UP000309550">
    <property type="component" value="Unassembled WGS sequence"/>
</dbReference>
<sequence>MTDEQTVAEDQGPVVQIDIVSDVMCPWCIVGFRQLEQALGMTGMGARIRWHPFELNPQMPPEGQNLAEHIAEKYGASPEQSAQNRKHLTDLGADLGIAFNFSDDSRIVNTFAAHQLLDWAEAQNQQHPLKIALFDAHFTQGHDVSDAGVLADVAAGIGLDRAAAAAALASGAHAASVREKQQFWTSRGISGVPAMVFGGRYLLTGAQGAQTYADMLRRTYAEDQAA</sequence>